<protein>
    <submittedName>
        <fullName evidence="5">CoA-binding protein</fullName>
    </submittedName>
</protein>
<dbReference type="InterPro" id="IPR036291">
    <property type="entry name" value="NAD(P)-bd_dom_sf"/>
</dbReference>
<dbReference type="GO" id="GO:0043758">
    <property type="term" value="F:acetate-CoA ligase (ADP-forming) activity"/>
    <property type="evidence" value="ECO:0007669"/>
    <property type="project" value="InterPro"/>
</dbReference>
<evidence type="ECO:0000259" key="4">
    <source>
        <dbReference type="SMART" id="SM00881"/>
    </source>
</evidence>
<keyword evidence="1" id="KW-0436">Ligase</keyword>
<dbReference type="Pfam" id="PF13607">
    <property type="entry name" value="Succ_CoA_lig"/>
    <property type="match status" value="1"/>
</dbReference>
<dbReference type="SMART" id="SM00881">
    <property type="entry name" value="CoA_binding"/>
    <property type="match status" value="1"/>
</dbReference>
<dbReference type="Proteomes" id="UP000732298">
    <property type="component" value="Unassembled WGS sequence"/>
</dbReference>
<dbReference type="AlphaFoldDB" id="A0A8T3YMJ7"/>
<evidence type="ECO:0000256" key="1">
    <source>
        <dbReference type="ARBA" id="ARBA00022598"/>
    </source>
</evidence>
<dbReference type="Pfam" id="PF19045">
    <property type="entry name" value="Ligase_CoA_2"/>
    <property type="match status" value="1"/>
</dbReference>
<dbReference type="InterPro" id="IPR003781">
    <property type="entry name" value="CoA-bd"/>
</dbReference>
<evidence type="ECO:0000256" key="2">
    <source>
        <dbReference type="ARBA" id="ARBA00022741"/>
    </source>
</evidence>
<dbReference type="Pfam" id="PF13380">
    <property type="entry name" value="CoA_binding_2"/>
    <property type="match status" value="1"/>
</dbReference>
<dbReference type="InterPro" id="IPR051538">
    <property type="entry name" value="Acyl-CoA_Synth/Transferase"/>
</dbReference>
<dbReference type="InterPro" id="IPR032875">
    <property type="entry name" value="Succ_CoA_lig_flav_dom"/>
</dbReference>
<dbReference type="GO" id="GO:0005524">
    <property type="term" value="F:ATP binding"/>
    <property type="evidence" value="ECO:0007669"/>
    <property type="project" value="UniProtKB-KW"/>
</dbReference>
<dbReference type="SUPFAM" id="SSF52210">
    <property type="entry name" value="Succinyl-CoA synthetase domains"/>
    <property type="match status" value="2"/>
</dbReference>
<evidence type="ECO:0000256" key="3">
    <source>
        <dbReference type="ARBA" id="ARBA00022840"/>
    </source>
</evidence>
<dbReference type="Gene3D" id="3.40.50.261">
    <property type="entry name" value="Succinyl-CoA synthetase domains"/>
    <property type="match status" value="2"/>
</dbReference>
<gene>
    <name evidence="5" type="ORF">HY544_05555</name>
</gene>
<reference evidence="5" key="1">
    <citation type="submission" date="2020-07" db="EMBL/GenBank/DDBJ databases">
        <title>Huge and variable diversity of episymbiotic CPR bacteria and DPANN archaea in groundwater ecosystems.</title>
        <authorList>
            <person name="He C.Y."/>
            <person name="Keren R."/>
            <person name="Whittaker M."/>
            <person name="Farag I.F."/>
            <person name="Doudna J."/>
            <person name="Cate J.H.D."/>
            <person name="Banfield J.F."/>
        </authorList>
    </citation>
    <scope>NUCLEOTIDE SEQUENCE</scope>
    <source>
        <strain evidence="5">NC_groundwater_1296_Ag_S-0.2um_52_80</strain>
    </source>
</reference>
<name>A0A8T3YMJ7_9ARCH</name>
<dbReference type="SUPFAM" id="SSF51735">
    <property type="entry name" value="NAD(P)-binding Rossmann-fold domains"/>
    <property type="match status" value="1"/>
</dbReference>
<evidence type="ECO:0000313" key="5">
    <source>
        <dbReference type="EMBL" id="MBI4210937.1"/>
    </source>
</evidence>
<organism evidence="5 6">
    <name type="scientific">Candidatus Iainarchaeum sp</name>
    <dbReference type="NCBI Taxonomy" id="3101447"/>
    <lineage>
        <taxon>Archaea</taxon>
        <taxon>Candidatus Iainarchaeota</taxon>
        <taxon>Candidatus Iainarchaeia</taxon>
        <taxon>Candidatus Iainarchaeales</taxon>
        <taxon>Candidatus Iainarchaeaceae</taxon>
        <taxon>Candidatus Iainarchaeum</taxon>
    </lineage>
</organism>
<accession>A0A8T3YMJ7</accession>
<proteinExistence type="predicted"/>
<dbReference type="InterPro" id="IPR016102">
    <property type="entry name" value="Succinyl-CoA_synth-like"/>
</dbReference>
<dbReference type="PANTHER" id="PTHR43334">
    <property type="entry name" value="ACETATE--COA LIGASE [ADP-FORMING]"/>
    <property type="match status" value="1"/>
</dbReference>
<comment type="caution">
    <text evidence="5">The sequence shown here is derived from an EMBL/GenBank/DDBJ whole genome shotgun (WGS) entry which is preliminary data.</text>
</comment>
<dbReference type="PANTHER" id="PTHR43334:SF1">
    <property type="entry name" value="3-HYDROXYPROPIONATE--COA LIGASE [ADP-FORMING]"/>
    <property type="match status" value="1"/>
</dbReference>
<sequence length="458" mass="49430">MAAKNLDTFFYPQTVAVIGASGRNGSVGFTIFQNMKRARIKKLFAVNPKHGKVQGITSYESIMLVPRRVDLAVIALPSSKVPQALEECMRARAKAAIIVSAGFSETGEKKATAKIEELLRKNMGTLVMGPNCVGVLNTANNLDTTFFERDRMSAPKKGTLAFISQSGALGSMILDWSGTQRFGISKFASYGNAMGIDEADLIEYLGRDDETKVITAYIEGVKEGRKFCRVAREISRKKPIVVLKGGRYESTTRATASHTGSLAGSAKVYDAVFRDAGIIQADDLTDLFAVAKLLEQQPLPKGKRVQIITNGGGFGIIAADQVVGEGLKLAKPAASTARKLGKIMPRATISNPMDLLGDADARKYEAAINAALKDRNNDIILVLCLFNLPTLDAGKLALALKRARKRSGKPIVAIAIGSEYTERRMNQIEKSGVSTFNYPGVAAKAISKMAQYAQTRKK</sequence>
<dbReference type="Gene3D" id="3.40.50.720">
    <property type="entry name" value="NAD(P)-binding Rossmann-like Domain"/>
    <property type="match status" value="1"/>
</dbReference>
<dbReference type="InterPro" id="IPR043938">
    <property type="entry name" value="Ligase_CoA_dom"/>
</dbReference>
<evidence type="ECO:0000313" key="6">
    <source>
        <dbReference type="Proteomes" id="UP000732298"/>
    </source>
</evidence>
<keyword evidence="3" id="KW-0067">ATP-binding</keyword>
<keyword evidence="2" id="KW-0547">Nucleotide-binding</keyword>
<feature type="domain" description="CoA-binding" evidence="4">
    <location>
        <begin position="9"/>
        <end position="103"/>
    </location>
</feature>
<dbReference type="EMBL" id="JACQPB010000053">
    <property type="protein sequence ID" value="MBI4210937.1"/>
    <property type="molecule type" value="Genomic_DNA"/>
</dbReference>